<proteinExistence type="predicted"/>
<name>A0A814E1W6_9BILA</name>
<accession>A0A814E1W6</accession>
<feature type="region of interest" description="Disordered" evidence="1">
    <location>
        <begin position="429"/>
        <end position="455"/>
    </location>
</feature>
<reference evidence="4" key="1">
    <citation type="submission" date="2021-02" db="EMBL/GenBank/DDBJ databases">
        <authorList>
            <person name="Nowell W R."/>
        </authorList>
    </citation>
    <scope>NUCLEOTIDE SEQUENCE</scope>
</reference>
<feature type="compositionally biased region" description="Polar residues" evidence="1">
    <location>
        <begin position="1"/>
        <end position="11"/>
    </location>
</feature>
<feature type="compositionally biased region" description="Polar residues" evidence="1">
    <location>
        <begin position="43"/>
        <end position="56"/>
    </location>
</feature>
<feature type="region of interest" description="Disordered" evidence="1">
    <location>
        <begin position="1"/>
        <end position="181"/>
    </location>
</feature>
<dbReference type="SUPFAM" id="SSF55729">
    <property type="entry name" value="Acyl-CoA N-acyltransferases (Nat)"/>
    <property type="match status" value="1"/>
</dbReference>
<evidence type="ECO:0000256" key="1">
    <source>
        <dbReference type="SAM" id="MobiDB-lite"/>
    </source>
</evidence>
<dbReference type="AlphaFoldDB" id="A0A814E1W6"/>
<dbReference type="Proteomes" id="UP000663832">
    <property type="component" value="Unassembled WGS sequence"/>
</dbReference>
<dbReference type="Proteomes" id="UP000663877">
    <property type="component" value="Unassembled WGS sequence"/>
</dbReference>
<dbReference type="EMBL" id="CAJNOM010000064">
    <property type="protein sequence ID" value="CAF0960234.1"/>
    <property type="molecule type" value="Genomic_DNA"/>
</dbReference>
<dbReference type="GO" id="GO:0016747">
    <property type="term" value="F:acyltransferase activity, transferring groups other than amino-acyl groups"/>
    <property type="evidence" value="ECO:0007669"/>
    <property type="project" value="InterPro"/>
</dbReference>
<comment type="caution">
    <text evidence="4">The sequence shown here is derived from an EMBL/GenBank/DDBJ whole genome shotgun (WGS) entry which is preliminary data.</text>
</comment>
<evidence type="ECO:0000313" key="4">
    <source>
        <dbReference type="EMBL" id="CAF0960234.1"/>
    </source>
</evidence>
<dbReference type="Pfam" id="PF00583">
    <property type="entry name" value="Acetyltransf_1"/>
    <property type="match status" value="1"/>
</dbReference>
<dbReference type="PROSITE" id="PS51186">
    <property type="entry name" value="GNAT"/>
    <property type="match status" value="1"/>
</dbReference>
<dbReference type="Gene3D" id="3.40.630.30">
    <property type="match status" value="1"/>
</dbReference>
<dbReference type="EMBL" id="CAJNOI010000041">
    <property type="protein sequence ID" value="CAF0915805.1"/>
    <property type="molecule type" value="Genomic_DNA"/>
</dbReference>
<keyword evidence="5" id="KW-1185">Reference proteome</keyword>
<feature type="compositionally biased region" description="Polar residues" evidence="1">
    <location>
        <begin position="121"/>
        <end position="133"/>
    </location>
</feature>
<protein>
    <recommendedName>
        <fullName evidence="2">N-acetyltransferase domain-containing protein</fullName>
    </recommendedName>
</protein>
<evidence type="ECO:0000259" key="2">
    <source>
        <dbReference type="PROSITE" id="PS51186"/>
    </source>
</evidence>
<dbReference type="CDD" id="cd04301">
    <property type="entry name" value="NAT_SF"/>
    <property type="match status" value="1"/>
</dbReference>
<dbReference type="InterPro" id="IPR000182">
    <property type="entry name" value="GNAT_dom"/>
</dbReference>
<sequence length="455" mass="50380">MMATDKSPSGTTDEKDNTTLIKKPKRGKPTPLIENTKDVIENGNDSLSETISARLSKNSDTKKANESALLTSASSIPKDDNTGGNSYRAASTNSIPIDVNTGRNSYRATSTDSLPKDDIASRNSYQATSTNSIPKDDNAGKNNYRATLTNSISIDDTPARNSNRSNKQLTPLQSTYSGSQTYQHVELTAVTDDDDDEDPKRDLRREIKPTNHITTDPETMLSSYTTGGENDTIEIHEFSLADIDAYLDIYFETLNNRLGHLIGSREQLQEFRLALKTRISSDTNSNEYQNVLLGKMNGDVVAAVKLSFPGEPGTIANTNILPQSSSCFTSMRRWMIRNANYTPTNIEECYIEMIGVKTAFRNNGIGGAMMECVEHFARQAGARLLTIHVHDDQLRRYFGRSGFNLDHTDNSAIWKWLVERQNVLKMSKTLSSEDDPSMDNVGGHNNESMAGSEDE</sequence>
<evidence type="ECO:0000313" key="5">
    <source>
        <dbReference type="Proteomes" id="UP000663832"/>
    </source>
</evidence>
<dbReference type="OrthoDB" id="47374at2759"/>
<gene>
    <name evidence="3" type="ORF">BJG266_LOCUS11253</name>
    <name evidence="4" type="ORF">QVE165_LOCUS12710</name>
</gene>
<feature type="compositionally biased region" description="Polar residues" evidence="1">
    <location>
        <begin position="82"/>
        <end position="113"/>
    </location>
</feature>
<organism evidence="4 5">
    <name type="scientific">Adineta steineri</name>
    <dbReference type="NCBI Taxonomy" id="433720"/>
    <lineage>
        <taxon>Eukaryota</taxon>
        <taxon>Metazoa</taxon>
        <taxon>Spiralia</taxon>
        <taxon>Gnathifera</taxon>
        <taxon>Rotifera</taxon>
        <taxon>Eurotatoria</taxon>
        <taxon>Bdelloidea</taxon>
        <taxon>Adinetida</taxon>
        <taxon>Adinetidae</taxon>
        <taxon>Adineta</taxon>
    </lineage>
</organism>
<feature type="domain" description="N-acetyltransferase" evidence="2">
    <location>
        <begin position="233"/>
        <end position="431"/>
    </location>
</feature>
<evidence type="ECO:0000313" key="3">
    <source>
        <dbReference type="EMBL" id="CAF0915805.1"/>
    </source>
</evidence>
<feature type="compositionally biased region" description="Polar residues" evidence="1">
    <location>
        <begin position="140"/>
        <end position="181"/>
    </location>
</feature>
<dbReference type="InterPro" id="IPR016181">
    <property type="entry name" value="Acyl_CoA_acyltransferase"/>
</dbReference>